<keyword evidence="2" id="KW-1185">Reference proteome</keyword>
<accession>A0A4P9ZP83</accession>
<reference evidence="2" key="1">
    <citation type="journal article" date="2018" name="Nat. Microbiol.">
        <title>Leveraging single-cell genomics to expand the fungal tree of life.</title>
        <authorList>
            <person name="Ahrendt S.R."/>
            <person name="Quandt C.A."/>
            <person name="Ciobanu D."/>
            <person name="Clum A."/>
            <person name="Salamov A."/>
            <person name="Andreopoulos B."/>
            <person name="Cheng J.F."/>
            <person name="Woyke T."/>
            <person name="Pelin A."/>
            <person name="Henrissat B."/>
            <person name="Reynolds N.K."/>
            <person name="Benny G.L."/>
            <person name="Smith M.E."/>
            <person name="James T.Y."/>
            <person name="Grigoriev I.V."/>
        </authorList>
    </citation>
    <scope>NUCLEOTIDE SEQUENCE [LARGE SCALE GENOMIC DNA]</scope>
    <source>
        <strain evidence="2">RSA 468</strain>
    </source>
</reference>
<name>A0A4P9ZP83_9FUNG</name>
<dbReference type="AlphaFoldDB" id="A0A4P9ZP83"/>
<evidence type="ECO:0000313" key="1">
    <source>
        <dbReference type="EMBL" id="RKP34451.1"/>
    </source>
</evidence>
<dbReference type="EMBL" id="ML003196">
    <property type="protein sequence ID" value="RKP34451.1"/>
    <property type="molecule type" value="Genomic_DNA"/>
</dbReference>
<dbReference type="Proteomes" id="UP000268162">
    <property type="component" value="Unassembled WGS sequence"/>
</dbReference>
<gene>
    <name evidence="1" type="ORF">BJ085DRAFT_35536</name>
</gene>
<evidence type="ECO:0000313" key="2">
    <source>
        <dbReference type="Proteomes" id="UP000268162"/>
    </source>
</evidence>
<sequence length="90" mass="10106">MEIFKSIQAVHREQVPMFGGNKNSIEKTADSLDAVQVYIAKLVSNLHKKHHRICKVKSYVPLHDWLATCGVEFSSSHLACAEISLQDLLT</sequence>
<proteinExistence type="predicted"/>
<organism evidence="1 2">
    <name type="scientific">Dimargaris cristalligena</name>
    <dbReference type="NCBI Taxonomy" id="215637"/>
    <lineage>
        <taxon>Eukaryota</taxon>
        <taxon>Fungi</taxon>
        <taxon>Fungi incertae sedis</taxon>
        <taxon>Zoopagomycota</taxon>
        <taxon>Kickxellomycotina</taxon>
        <taxon>Dimargaritomycetes</taxon>
        <taxon>Dimargaritales</taxon>
        <taxon>Dimargaritaceae</taxon>
        <taxon>Dimargaris</taxon>
    </lineage>
</organism>
<protein>
    <submittedName>
        <fullName evidence="1">Uncharacterized protein</fullName>
    </submittedName>
</protein>